<sequence length="56" mass="6332">MVVLLLVPEMVRLIDSVRFQTDSERLPSMVMEERVFLAEVERAGKEAVVVKVCSVP</sequence>
<reference evidence="1 2" key="1">
    <citation type="journal article" date="2015" name="Nature">
        <title>rRNA introns, odd ribosomes, and small enigmatic genomes across a large radiation of phyla.</title>
        <authorList>
            <person name="Brown C.T."/>
            <person name="Hug L.A."/>
            <person name="Thomas B.C."/>
            <person name="Sharon I."/>
            <person name="Castelle C.J."/>
            <person name="Singh A."/>
            <person name="Wilkins M.J."/>
            <person name="Williams K.H."/>
            <person name="Banfield J.F."/>
        </authorList>
    </citation>
    <scope>NUCLEOTIDE SEQUENCE [LARGE SCALE GENOMIC DNA]</scope>
</reference>
<organism evidence="1 2">
    <name type="scientific">Candidatus Magasanikbacteria bacterium GW2011_GWA2_42_32</name>
    <dbReference type="NCBI Taxonomy" id="1619039"/>
    <lineage>
        <taxon>Bacteria</taxon>
        <taxon>Candidatus Magasanikiibacteriota</taxon>
    </lineage>
</organism>
<name>A0A0G1C6M4_9BACT</name>
<dbReference type="AlphaFoldDB" id="A0A0G1C6M4"/>
<accession>A0A0G1C6M4</accession>
<comment type="caution">
    <text evidence="1">The sequence shown here is derived from an EMBL/GenBank/DDBJ whole genome shotgun (WGS) entry which is preliminary data.</text>
</comment>
<protein>
    <submittedName>
        <fullName evidence="1">Uncharacterized protein</fullName>
    </submittedName>
</protein>
<evidence type="ECO:0000313" key="1">
    <source>
        <dbReference type="EMBL" id="KKS54326.1"/>
    </source>
</evidence>
<proteinExistence type="predicted"/>
<gene>
    <name evidence="1" type="ORF">UV20_C0035G0004</name>
</gene>
<dbReference type="EMBL" id="LCDO01000035">
    <property type="protein sequence ID" value="KKS54326.1"/>
    <property type="molecule type" value="Genomic_DNA"/>
</dbReference>
<evidence type="ECO:0000313" key="2">
    <source>
        <dbReference type="Proteomes" id="UP000034837"/>
    </source>
</evidence>
<dbReference type="Proteomes" id="UP000034837">
    <property type="component" value="Unassembled WGS sequence"/>
</dbReference>